<organism evidence="1">
    <name type="scientific">Bacteriophage sp</name>
    <dbReference type="NCBI Taxonomy" id="38018"/>
    <lineage>
        <taxon>Viruses</taxon>
    </lineage>
</organism>
<evidence type="ECO:0000313" key="1">
    <source>
        <dbReference type="EMBL" id="DAD55701.1"/>
    </source>
</evidence>
<sequence>MHTHICMDCCKNLYEYLFYEKADKDGEKAMKWLCSYLNIYYDDVSYFKAKKTMEEKDRKTHIVEEYMSVISRSATLKGKVFLESPDVDVNQNKGDSKADKIINSNTGNVPEDLEEEWSKADLEAKRQVIKMVGYDPFYFEIEKDRKILYKDLLGMMEQGMELDGLKVQAAI</sequence>
<accession>A0A8D9PEC4</accession>
<reference evidence="1" key="1">
    <citation type="journal article" date="2021" name="Proc. Natl. Acad. Sci. U.S.A.">
        <title>A Catalog of Tens of Thousands of Viruses from Human Metagenomes Reveals Hidden Associations with Chronic Diseases.</title>
        <authorList>
            <person name="Tisza M.J."/>
            <person name="Buck C.B."/>
        </authorList>
    </citation>
    <scope>NUCLEOTIDE SEQUENCE</scope>
    <source>
        <strain evidence="1">CtOZu12</strain>
    </source>
</reference>
<name>A0A8D9PEC4_9VIRU</name>
<dbReference type="EMBL" id="BK029940">
    <property type="protein sequence ID" value="DAD55701.1"/>
    <property type="molecule type" value="Genomic_DNA"/>
</dbReference>
<protein>
    <submittedName>
        <fullName evidence="1">Uncharacterized protein</fullName>
    </submittedName>
</protein>
<proteinExistence type="predicted"/>